<evidence type="ECO:0000256" key="4">
    <source>
        <dbReference type="ARBA" id="ARBA00022833"/>
    </source>
</evidence>
<gene>
    <name evidence="6" type="ORF">SPV1_06149</name>
</gene>
<name>Q0EWU1_9PROT</name>
<evidence type="ECO:0000256" key="5">
    <source>
        <dbReference type="ARBA" id="ARBA00024029"/>
    </source>
</evidence>
<dbReference type="GO" id="GO:0046872">
    <property type="term" value="F:metal ion binding"/>
    <property type="evidence" value="ECO:0007669"/>
    <property type="project" value="UniProtKB-KW"/>
</dbReference>
<keyword evidence="3" id="KW-0378">Hydrolase</keyword>
<proteinExistence type="inferred from homology"/>
<evidence type="ECO:0000313" key="7">
    <source>
        <dbReference type="Proteomes" id="UP000005297"/>
    </source>
</evidence>
<dbReference type="PANTHER" id="PTHR35005">
    <property type="entry name" value="3-DEHYDRO-SCYLLO-INOSOSE HYDROLASE"/>
    <property type="match status" value="1"/>
</dbReference>
<evidence type="ECO:0000313" key="6">
    <source>
        <dbReference type="EMBL" id="EAU53698.1"/>
    </source>
</evidence>
<comment type="cofactor">
    <cofactor evidence="1">
        <name>Zn(2+)</name>
        <dbReference type="ChEBI" id="CHEBI:29105"/>
    </cofactor>
</comment>
<evidence type="ECO:0000256" key="3">
    <source>
        <dbReference type="ARBA" id="ARBA00022801"/>
    </source>
</evidence>
<dbReference type="GO" id="GO:0009231">
    <property type="term" value="P:riboflavin biosynthetic process"/>
    <property type="evidence" value="ECO:0007669"/>
    <property type="project" value="TreeGrafter"/>
</dbReference>
<keyword evidence="4" id="KW-0862">Zinc</keyword>
<organism evidence="6 7">
    <name type="scientific">Mariprofundus ferrooxydans PV-1</name>
    <dbReference type="NCBI Taxonomy" id="314345"/>
    <lineage>
        <taxon>Bacteria</taxon>
        <taxon>Pseudomonadati</taxon>
        <taxon>Pseudomonadota</taxon>
        <taxon>Candidatius Mariprofundia</taxon>
        <taxon>Mariprofundales</taxon>
        <taxon>Mariprofundaceae</taxon>
        <taxon>Mariprofundus</taxon>
    </lineage>
</organism>
<dbReference type="InParanoid" id="Q0EWU1"/>
<comment type="caution">
    <text evidence="6">The sequence shown here is derived from an EMBL/GenBank/DDBJ whole genome shotgun (WGS) entry which is preliminary data.</text>
</comment>
<evidence type="ECO:0000256" key="2">
    <source>
        <dbReference type="ARBA" id="ARBA00022723"/>
    </source>
</evidence>
<dbReference type="Gene3D" id="3.40.50.10310">
    <property type="entry name" value="Creatininase"/>
    <property type="match status" value="1"/>
</dbReference>
<dbReference type="Proteomes" id="UP000005297">
    <property type="component" value="Unassembled WGS sequence"/>
</dbReference>
<dbReference type="eggNOG" id="COG1402">
    <property type="taxonomic scope" value="Bacteria"/>
</dbReference>
<dbReference type="HOGENOM" id="CLU_055029_2_1_0"/>
<dbReference type="AlphaFoldDB" id="Q0EWU1"/>
<dbReference type="PANTHER" id="PTHR35005:SF1">
    <property type="entry name" value="2-AMINO-5-FORMYLAMINO-6-RIBOSYLAMINOPYRIMIDIN-4(3H)-ONE 5'-MONOPHOSPHATE DEFORMYLASE"/>
    <property type="match status" value="1"/>
</dbReference>
<sequence length="259" mass="28628">MTWEEIGELPRRGMDAAMLPVGATEQHGPHLGCGMDAEIAGKLCDQVAAATDIALLPLLPYGCSIGHSKRWPGTLALQPKTLIDVVKQIGDWVHAAGFKRLFIVNSHVTNLAPLRCALEMLRADYDDLMVALINTGTLSARVRERHFQDAEDWHANEAETSLMLAVSPQMVRPERLADSDDEDRTGDCVFSHPVNRTSLNGVTGTPSLASRERGEELFAWMVEDLSELIRKGMAESPPLPHSYFTRVEIKNMELTSNEK</sequence>
<dbReference type="EMBL" id="AATS01000018">
    <property type="protein sequence ID" value="EAU53698.1"/>
    <property type="molecule type" value="Genomic_DNA"/>
</dbReference>
<keyword evidence="7" id="KW-1185">Reference proteome</keyword>
<protein>
    <submittedName>
        <fullName evidence="6">Creatininase</fullName>
    </submittedName>
</protein>
<dbReference type="RefSeq" id="WP_009851523.1">
    <property type="nucleotide sequence ID" value="NZ_DS022295.1"/>
</dbReference>
<reference evidence="6 7" key="1">
    <citation type="submission" date="2006-09" db="EMBL/GenBank/DDBJ databases">
        <authorList>
            <person name="Emerson D."/>
            <person name="Ferriera S."/>
            <person name="Johnson J."/>
            <person name="Kravitz S."/>
            <person name="Halpern A."/>
            <person name="Remington K."/>
            <person name="Beeson K."/>
            <person name="Tran B."/>
            <person name="Rogers Y.-H."/>
            <person name="Friedman R."/>
            <person name="Venter J.C."/>
        </authorList>
    </citation>
    <scope>NUCLEOTIDE SEQUENCE [LARGE SCALE GENOMIC DNA]</scope>
    <source>
        <strain evidence="6 7">PV-1</strain>
    </source>
</reference>
<dbReference type="SUPFAM" id="SSF102215">
    <property type="entry name" value="Creatininase"/>
    <property type="match status" value="1"/>
</dbReference>
<keyword evidence="2" id="KW-0479">Metal-binding</keyword>
<dbReference type="STRING" id="314344.AL013_02610"/>
<dbReference type="InterPro" id="IPR003785">
    <property type="entry name" value="Creatininase/forma_Hydrolase"/>
</dbReference>
<dbReference type="GO" id="GO:0016811">
    <property type="term" value="F:hydrolase activity, acting on carbon-nitrogen (but not peptide) bonds, in linear amides"/>
    <property type="evidence" value="ECO:0007669"/>
    <property type="project" value="TreeGrafter"/>
</dbReference>
<evidence type="ECO:0000256" key="1">
    <source>
        <dbReference type="ARBA" id="ARBA00001947"/>
    </source>
</evidence>
<comment type="similarity">
    <text evidence="5">Belongs to the creatininase superfamily.</text>
</comment>
<dbReference type="Pfam" id="PF02633">
    <property type="entry name" value="Creatininase"/>
    <property type="match status" value="1"/>
</dbReference>
<accession>Q0EWU1</accession>
<dbReference type="InterPro" id="IPR024087">
    <property type="entry name" value="Creatininase-like_sf"/>
</dbReference>